<evidence type="ECO:0000313" key="2">
    <source>
        <dbReference type="Proteomes" id="UP001157006"/>
    </source>
</evidence>
<dbReference type="Proteomes" id="UP001157006">
    <property type="component" value="Chromosome 3"/>
</dbReference>
<protein>
    <submittedName>
        <fullName evidence="1">Uncharacterized protein</fullName>
    </submittedName>
</protein>
<keyword evidence="2" id="KW-1185">Reference proteome</keyword>
<dbReference type="EMBL" id="OX451738">
    <property type="protein sequence ID" value="CAI8606529.1"/>
    <property type="molecule type" value="Genomic_DNA"/>
</dbReference>
<proteinExistence type="predicted"/>
<organism evidence="1 2">
    <name type="scientific">Vicia faba</name>
    <name type="common">Broad bean</name>
    <name type="synonym">Faba vulgaris</name>
    <dbReference type="NCBI Taxonomy" id="3906"/>
    <lineage>
        <taxon>Eukaryota</taxon>
        <taxon>Viridiplantae</taxon>
        <taxon>Streptophyta</taxon>
        <taxon>Embryophyta</taxon>
        <taxon>Tracheophyta</taxon>
        <taxon>Spermatophyta</taxon>
        <taxon>Magnoliopsida</taxon>
        <taxon>eudicotyledons</taxon>
        <taxon>Gunneridae</taxon>
        <taxon>Pentapetalae</taxon>
        <taxon>rosids</taxon>
        <taxon>fabids</taxon>
        <taxon>Fabales</taxon>
        <taxon>Fabaceae</taxon>
        <taxon>Papilionoideae</taxon>
        <taxon>50 kb inversion clade</taxon>
        <taxon>NPAAA clade</taxon>
        <taxon>Hologalegina</taxon>
        <taxon>IRL clade</taxon>
        <taxon>Fabeae</taxon>
        <taxon>Vicia</taxon>
    </lineage>
</organism>
<dbReference type="AlphaFoldDB" id="A0AAV1A924"/>
<sequence>MLEKSVAYSDFISFYFGFHRERAENVLIVERDGWKLDVAVKDEEEDDNYQEEVEIADDFDFVFLTKTSLNLMRSNLRLIPMKNEQE</sequence>
<gene>
    <name evidence="1" type="ORF">VFH_III234240</name>
</gene>
<reference evidence="1 2" key="1">
    <citation type="submission" date="2023-01" db="EMBL/GenBank/DDBJ databases">
        <authorList>
            <person name="Kreplak J."/>
        </authorList>
    </citation>
    <scope>NUCLEOTIDE SEQUENCE [LARGE SCALE GENOMIC DNA]</scope>
</reference>
<evidence type="ECO:0000313" key="1">
    <source>
        <dbReference type="EMBL" id="CAI8606529.1"/>
    </source>
</evidence>
<accession>A0AAV1A924</accession>
<name>A0AAV1A924_VICFA</name>